<dbReference type="CDD" id="cd00322">
    <property type="entry name" value="FNR_like"/>
    <property type="match status" value="1"/>
</dbReference>
<dbReference type="InterPro" id="IPR001433">
    <property type="entry name" value="OxRdtase_FAD/NAD-bd"/>
</dbReference>
<dbReference type="PANTHER" id="PTHR46505:SF1">
    <property type="entry name" value="OXIDOREDUCTASE NAD-BINDING DOMAIN-CONTAINING PROTEIN 1"/>
    <property type="match status" value="1"/>
</dbReference>
<dbReference type="EMBL" id="JAUBYV010000001">
    <property type="protein sequence ID" value="KAK2630344.1"/>
    <property type="molecule type" value="Genomic_DNA"/>
</dbReference>
<dbReference type="SUPFAM" id="SSF52343">
    <property type="entry name" value="Ferredoxin reductase-like, C-terminal NADP-linked domain"/>
    <property type="match status" value="1"/>
</dbReference>
<keyword evidence="1" id="KW-0560">Oxidoreductase</keyword>
<sequence>MLPPDSDDEQKPRFTRRAHRRRTARYAVSFTPGQWVDLYIPHLPSPGGFTLTSVPSTPDLELAVQRPRASSPSATPASWLWQPPSRILHTRLQVRVGGRFVWPPLAIPRGGIRRVVFVAGGVGINPLISMLTSIVEEEEEEERERIGSREGARPGLQVRFLYSVRSSPEGAGGGEVLFLSRLRSLCKTLGEKGSLRFFVTGEGEVMNAGDLSIKRRRMTDRDVEDALGDVEERSGTVCYVCGVPGMTDEFVEIARQAEGMDGTRVLSEKWW</sequence>
<accession>A0AAD9T7M6</accession>
<evidence type="ECO:0000259" key="4">
    <source>
        <dbReference type="Pfam" id="PF00175"/>
    </source>
</evidence>
<dbReference type="GO" id="GO:0016491">
    <property type="term" value="F:oxidoreductase activity"/>
    <property type="evidence" value="ECO:0007669"/>
    <property type="project" value="UniProtKB-KW"/>
</dbReference>
<reference evidence="5" key="1">
    <citation type="submission" date="2023-06" db="EMBL/GenBank/DDBJ databases">
        <title>Draft genome of Marssonina rosae.</title>
        <authorList>
            <person name="Cheng Q."/>
        </authorList>
    </citation>
    <scope>NUCLEOTIDE SEQUENCE</scope>
    <source>
        <strain evidence="5">R4</strain>
    </source>
</reference>
<dbReference type="InterPro" id="IPR039261">
    <property type="entry name" value="FNR_nucleotide-bd"/>
</dbReference>
<protein>
    <recommendedName>
        <fullName evidence="4">Oxidoreductase FAD/NAD(P)-binding domain-containing protein</fullName>
    </recommendedName>
</protein>
<evidence type="ECO:0000313" key="6">
    <source>
        <dbReference type="Proteomes" id="UP001285354"/>
    </source>
</evidence>
<dbReference type="GO" id="GO:0005739">
    <property type="term" value="C:mitochondrion"/>
    <property type="evidence" value="ECO:0007669"/>
    <property type="project" value="TreeGrafter"/>
</dbReference>
<evidence type="ECO:0000256" key="1">
    <source>
        <dbReference type="ARBA" id="ARBA00023002"/>
    </source>
</evidence>
<gene>
    <name evidence="5" type="ORF">QTJ16_001164</name>
</gene>
<dbReference type="InterPro" id="IPR052128">
    <property type="entry name" value="Oxidoreductase_NAD-binding"/>
</dbReference>
<feature type="domain" description="Oxidoreductase FAD/NAD(P)-binding" evidence="4">
    <location>
        <begin position="117"/>
        <end position="248"/>
    </location>
</feature>
<proteinExistence type="predicted"/>
<keyword evidence="2" id="KW-0520">NAD</keyword>
<dbReference type="AlphaFoldDB" id="A0AAD9T7M6"/>
<dbReference type="Gene3D" id="3.40.50.80">
    <property type="entry name" value="Nucleotide-binding domain of ferredoxin-NADP reductase (FNR) module"/>
    <property type="match status" value="1"/>
</dbReference>
<comment type="caution">
    <text evidence="5">The sequence shown here is derived from an EMBL/GenBank/DDBJ whole genome shotgun (WGS) entry which is preliminary data.</text>
</comment>
<dbReference type="Proteomes" id="UP001285354">
    <property type="component" value="Unassembled WGS sequence"/>
</dbReference>
<name>A0AAD9T7M6_9HELO</name>
<feature type="region of interest" description="Disordered" evidence="3">
    <location>
        <begin position="1"/>
        <end position="20"/>
    </location>
</feature>
<evidence type="ECO:0000256" key="3">
    <source>
        <dbReference type="SAM" id="MobiDB-lite"/>
    </source>
</evidence>
<evidence type="ECO:0000256" key="2">
    <source>
        <dbReference type="ARBA" id="ARBA00023027"/>
    </source>
</evidence>
<evidence type="ECO:0000313" key="5">
    <source>
        <dbReference type="EMBL" id="KAK2630344.1"/>
    </source>
</evidence>
<keyword evidence="6" id="KW-1185">Reference proteome</keyword>
<dbReference type="PANTHER" id="PTHR46505">
    <property type="entry name" value="OXIDOREDUCTASE NAD-BINDING DOMAIN-CONTAINING PROTEIN 1"/>
    <property type="match status" value="1"/>
</dbReference>
<organism evidence="5 6">
    <name type="scientific">Diplocarpon rosae</name>
    <dbReference type="NCBI Taxonomy" id="946125"/>
    <lineage>
        <taxon>Eukaryota</taxon>
        <taxon>Fungi</taxon>
        <taxon>Dikarya</taxon>
        <taxon>Ascomycota</taxon>
        <taxon>Pezizomycotina</taxon>
        <taxon>Leotiomycetes</taxon>
        <taxon>Helotiales</taxon>
        <taxon>Drepanopezizaceae</taxon>
        <taxon>Diplocarpon</taxon>
    </lineage>
</organism>
<dbReference type="Pfam" id="PF00175">
    <property type="entry name" value="NAD_binding_1"/>
    <property type="match status" value="1"/>
</dbReference>